<evidence type="ECO:0000256" key="2">
    <source>
        <dbReference type="SAM" id="MobiDB-lite"/>
    </source>
</evidence>
<dbReference type="InterPro" id="IPR055370">
    <property type="entry name" value="Lsr2_DNA-bd"/>
</dbReference>
<name>A0ABW8CA72_9ACTN</name>
<feature type="domain" description="Lsr2 DNA-binding" evidence="4">
    <location>
        <begin position="201"/>
        <end position="233"/>
    </location>
</feature>
<dbReference type="RefSeq" id="WP_399652269.1">
    <property type="nucleotide sequence ID" value="NZ_JBITYG010000007.1"/>
</dbReference>
<evidence type="ECO:0000259" key="4">
    <source>
        <dbReference type="Pfam" id="PF23359"/>
    </source>
</evidence>
<evidence type="ECO:0000259" key="3">
    <source>
        <dbReference type="Pfam" id="PF09346"/>
    </source>
</evidence>
<evidence type="ECO:0000313" key="6">
    <source>
        <dbReference type="Proteomes" id="UP001614394"/>
    </source>
</evidence>
<comment type="caution">
    <text evidence="5">The sequence shown here is derived from an EMBL/GenBank/DDBJ whole genome shotgun (WGS) entry which is preliminary data.</text>
</comment>
<accession>A0ABW8CA72</accession>
<proteinExistence type="predicted"/>
<reference evidence="5 6" key="1">
    <citation type="submission" date="2024-10" db="EMBL/GenBank/DDBJ databases">
        <title>The Natural Products Discovery Center: Release of the First 8490 Sequenced Strains for Exploring Actinobacteria Biosynthetic Diversity.</title>
        <authorList>
            <person name="Kalkreuter E."/>
            <person name="Kautsar S.A."/>
            <person name="Yang D."/>
            <person name="Bader C.D."/>
            <person name="Teijaro C.N."/>
            <person name="Fluegel L."/>
            <person name="Davis C.M."/>
            <person name="Simpson J.R."/>
            <person name="Lauterbach L."/>
            <person name="Steele A.D."/>
            <person name="Gui C."/>
            <person name="Meng S."/>
            <person name="Li G."/>
            <person name="Viehrig K."/>
            <person name="Ye F."/>
            <person name="Su P."/>
            <person name="Kiefer A.F."/>
            <person name="Nichols A."/>
            <person name="Cepeda A.J."/>
            <person name="Yan W."/>
            <person name="Fan B."/>
            <person name="Jiang Y."/>
            <person name="Adhikari A."/>
            <person name="Zheng C.-J."/>
            <person name="Schuster L."/>
            <person name="Cowan T.M."/>
            <person name="Smanski M.J."/>
            <person name="Chevrette M.G."/>
            <person name="De Carvalho L.P.S."/>
            <person name="Shen B."/>
        </authorList>
    </citation>
    <scope>NUCLEOTIDE SEQUENCE [LARGE SCALE GENOMIC DNA]</scope>
    <source>
        <strain evidence="5 6">NPDC053399</strain>
    </source>
</reference>
<dbReference type="InterPro" id="IPR018958">
    <property type="entry name" value="Knr4/Smi1-like_dom"/>
</dbReference>
<organism evidence="5 6">
    <name type="scientific">Streptomyces fildesensis</name>
    <dbReference type="NCBI Taxonomy" id="375757"/>
    <lineage>
        <taxon>Bacteria</taxon>
        <taxon>Bacillati</taxon>
        <taxon>Actinomycetota</taxon>
        <taxon>Actinomycetes</taxon>
        <taxon>Kitasatosporales</taxon>
        <taxon>Streptomycetaceae</taxon>
        <taxon>Streptomyces</taxon>
    </lineage>
</organism>
<keyword evidence="6" id="KW-1185">Reference proteome</keyword>
<dbReference type="Proteomes" id="UP001614394">
    <property type="component" value="Unassembled WGS sequence"/>
</dbReference>
<dbReference type="Pfam" id="PF23359">
    <property type="entry name" value="Lsr2_DNA-bd"/>
    <property type="match status" value="1"/>
</dbReference>
<feature type="region of interest" description="Disordered" evidence="2">
    <location>
        <begin position="181"/>
        <end position="200"/>
    </location>
</feature>
<evidence type="ECO:0000313" key="5">
    <source>
        <dbReference type="EMBL" id="MFI9103341.1"/>
    </source>
</evidence>
<dbReference type="InterPro" id="IPR036625">
    <property type="entry name" value="E3-bd_dom_sf"/>
</dbReference>
<gene>
    <name evidence="5" type="ORF">ACIGXA_22745</name>
</gene>
<keyword evidence="1" id="KW-0238">DNA-binding</keyword>
<dbReference type="Gene3D" id="4.10.320.10">
    <property type="entry name" value="E3-binding domain"/>
    <property type="match status" value="1"/>
</dbReference>
<evidence type="ECO:0000256" key="1">
    <source>
        <dbReference type="ARBA" id="ARBA00023125"/>
    </source>
</evidence>
<protein>
    <submittedName>
        <fullName evidence="5">Histone-like nucleoid-structuring protein Lsr2</fullName>
    </submittedName>
</protein>
<dbReference type="Pfam" id="PF09346">
    <property type="entry name" value="SMI1_KNR4"/>
    <property type="match status" value="1"/>
</dbReference>
<dbReference type="EMBL" id="JBITYG010000007">
    <property type="protein sequence ID" value="MFI9103341.1"/>
    <property type="molecule type" value="Genomic_DNA"/>
</dbReference>
<feature type="domain" description="Knr4/Smi1-like" evidence="3">
    <location>
        <begin position="39"/>
        <end position="167"/>
    </location>
</feature>
<sequence>MSGASMHETGDVREAWGRITAWLERNDPETLATLGRPGSHAAIREAELRMGLNLPREMRQWLLANDIDAGRHPDDQSCLVALGCEIDIPGGHLLLGLTDIQRVYLSRMGLEEMEPSADPDHPFWRREWVPIAAERDGLYGTFLDTLSGTIGSWDEAYGPEEGAYASLFAFFQETADRLEGVSTGDWRGPGRTARPRRLDPRPEDESIRLWARANGYLVNDRGRIPASIREAYEVSQR</sequence>